<keyword evidence="1" id="KW-0175">Coiled coil</keyword>
<feature type="compositionally biased region" description="Basic and acidic residues" evidence="2">
    <location>
        <begin position="613"/>
        <end position="624"/>
    </location>
</feature>
<dbReference type="Proteomes" id="UP001320209">
    <property type="component" value="Chromosome"/>
</dbReference>
<dbReference type="RefSeq" id="WP_236865225.1">
    <property type="nucleotide sequence ID" value="NZ_AP025225.1"/>
</dbReference>
<evidence type="ECO:0000313" key="4">
    <source>
        <dbReference type="Proteomes" id="UP001320209"/>
    </source>
</evidence>
<dbReference type="EMBL" id="AP025225">
    <property type="protein sequence ID" value="BDB95955.1"/>
    <property type="molecule type" value="Genomic_DNA"/>
</dbReference>
<reference evidence="3" key="1">
    <citation type="submission" date="2021-10" db="EMBL/GenBank/DDBJ databases">
        <title>Genome Sequence of The Candidatus Hydrogeosomobacter endosymbioticus, an Intracellular Bacterial Symbiont of the Anaerobic Ciliate GW7.</title>
        <authorList>
            <person name="Shiohama Y."/>
            <person name="Shinzato N."/>
        </authorList>
    </citation>
    <scope>NUCLEOTIDE SEQUENCE [LARGE SCALE GENOMIC DNA]</scope>
    <source>
        <strain evidence="3">200920</strain>
    </source>
</reference>
<organism evidence="3 4">
    <name type="scientific">Candidatus Hydrogenosomobacter endosymbioticus</name>
    <dbReference type="NCBI Taxonomy" id="2558174"/>
    <lineage>
        <taxon>Bacteria</taxon>
        <taxon>Pseudomonadati</taxon>
        <taxon>Pseudomonadota</taxon>
        <taxon>Alphaproteobacteria</taxon>
        <taxon>Holosporales</taxon>
        <taxon>Holosporaceae</taxon>
        <taxon>Candidatus Hydrogenosomobacter</taxon>
    </lineage>
</organism>
<sequence length="624" mass="70534">MGALKKKFVLAAILGVMCFDSCSYAMKNGGKKSGKKSGKQDGGNLQKKVTVAREFYKNIEGPAFLEGGNPINGDGSFGGHGSNAEEELFDELPFRSGSADNMELVQPEADLHKDSEQQMKSQNLSGQGDGLVSIGWPGELKGRDELIDSVGQSNQNKVCNDRLFMSEAIPLSAKIHDVSHKAQSTLLPSRESFIFQKAEENKRTREINLTLKNLIETCDQEKDRANLLEKELDEKNQEILELYQKNSSLDQEKVVIEQELERYKDINKTIINVANDGECQMEGLKKSVYEMREELVRKGREVLCLTDLIQQKELEKALFSKQINEQNLHICALNEKLAEFNMKNYSVDRRKFTKVDPKSNGIRWKGEEILSVQGQLDTALVAKDQLESALLEKDQLLEAALVAKDQLEAELSEKNQQLESALLEKDQLESALLEKDQRLESALLEKDQRLESALLANKRLESESSEKQQLESESSEKQQQLETVLAKVQQLESESSEKQQQLETVLAKVQQLESELSEKQQQLDYSFLELNSYKERCEKLIAENTLKEQYVITSDFELNHLRKEKEELKGEISLLKMIKNLGDDSPEKGVEGVEGVKIAVKRRSSDGAISRESNFDRKSDNFGE</sequence>
<feature type="region of interest" description="Disordered" evidence="2">
    <location>
        <begin position="603"/>
        <end position="624"/>
    </location>
</feature>
<evidence type="ECO:0000256" key="2">
    <source>
        <dbReference type="SAM" id="MobiDB-lite"/>
    </source>
</evidence>
<protein>
    <submittedName>
        <fullName evidence="3">Uncharacterized protein</fullName>
    </submittedName>
</protein>
<feature type="coiled-coil region" evidence="1">
    <location>
        <begin position="211"/>
        <end position="266"/>
    </location>
</feature>
<feature type="coiled-coil region" evidence="1">
    <location>
        <begin position="397"/>
        <end position="522"/>
    </location>
</feature>
<name>A0ABM7V868_9PROT</name>
<evidence type="ECO:0000313" key="3">
    <source>
        <dbReference type="EMBL" id="BDB95955.1"/>
    </source>
</evidence>
<evidence type="ECO:0000256" key="1">
    <source>
        <dbReference type="SAM" id="Coils"/>
    </source>
</evidence>
<proteinExistence type="predicted"/>
<gene>
    <name evidence="3" type="ORF">HYD_0880</name>
</gene>
<accession>A0ABM7V868</accession>
<keyword evidence="4" id="KW-1185">Reference proteome</keyword>